<feature type="domain" description="Nephrocystin 3-like N-terminal" evidence="5">
    <location>
        <begin position="346"/>
        <end position="539"/>
    </location>
</feature>
<evidence type="ECO:0000259" key="5">
    <source>
        <dbReference type="Pfam" id="PF24883"/>
    </source>
</evidence>
<organism evidence="6 7">
    <name type="scientific">Cercophora samala</name>
    <dbReference type="NCBI Taxonomy" id="330535"/>
    <lineage>
        <taxon>Eukaryota</taxon>
        <taxon>Fungi</taxon>
        <taxon>Dikarya</taxon>
        <taxon>Ascomycota</taxon>
        <taxon>Pezizomycotina</taxon>
        <taxon>Sordariomycetes</taxon>
        <taxon>Sordariomycetidae</taxon>
        <taxon>Sordariales</taxon>
        <taxon>Lasiosphaeriaceae</taxon>
        <taxon>Cercophora</taxon>
    </lineage>
</organism>
<dbReference type="GO" id="GO:0005737">
    <property type="term" value="C:cytoplasm"/>
    <property type="evidence" value="ECO:0007669"/>
    <property type="project" value="TreeGrafter"/>
</dbReference>
<feature type="repeat" description="ANK" evidence="3">
    <location>
        <begin position="965"/>
        <end position="997"/>
    </location>
</feature>
<dbReference type="PANTHER" id="PTHR24198">
    <property type="entry name" value="ANKYRIN REPEAT AND PROTEIN KINASE DOMAIN-CONTAINING PROTEIN"/>
    <property type="match status" value="1"/>
</dbReference>
<evidence type="ECO:0000256" key="2">
    <source>
        <dbReference type="ARBA" id="ARBA00023043"/>
    </source>
</evidence>
<feature type="compositionally biased region" description="Low complexity" evidence="4">
    <location>
        <begin position="1784"/>
        <end position="1796"/>
    </location>
</feature>
<dbReference type="SUPFAM" id="SSF48403">
    <property type="entry name" value="Ankyrin repeat"/>
    <property type="match status" value="2"/>
</dbReference>
<feature type="compositionally biased region" description="Basic and acidic residues" evidence="4">
    <location>
        <begin position="1"/>
        <end position="10"/>
    </location>
</feature>
<feature type="repeat" description="ANK" evidence="3">
    <location>
        <begin position="1258"/>
        <end position="1290"/>
    </location>
</feature>
<dbReference type="SMART" id="SM00248">
    <property type="entry name" value="ANK"/>
    <property type="match status" value="19"/>
</dbReference>
<dbReference type="EMBL" id="JAULSY010000020">
    <property type="protein sequence ID" value="KAK0671580.1"/>
    <property type="molecule type" value="Genomic_DNA"/>
</dbReference>
<dbReference type="InterPro" id="IPR056884">
    <property type="entry name" value="NPHP3-like_N"/>
</dbReference>
<dbReference type="PROSITE" id="PS50088">
    <property type="entry name" value="ANK_REPEAT"/>
    <property type="match status" value="8"/>
</dbReference>
<feature type="repeat" description="ANK" evidence="3">
    <location>
        <begin position="895"/>
        <end position="919"/>
    </location>
</feature>
<keyword evidence="1" id="KW-0677">Repeat</keyword>
<dbReference type="InterPro" id="IPR002110">
    <property type="entry name" value="Ankyrin_rpt"/>
</dbReference>
<dbReference type="Gene3D" id="3.40.50.1820">
    <property type="entry name" value="alpha/beta hydrolase"/>
    <property type="match status" value="1"/>
</dbReference>
<dbReference type="Pfam" id="PF13637">
    <property type="entry name" value="Ank_4"/>
    <property type="match status" value="1"/>
</dbReference>
<keyword evidence="2 3" id="KW-0040">ANK repeat</keyword>
<dbReference type="PRINTS" id="PR01415">
    <property type="entry name" value="ANKYRIN"/>
</dbReference>
<feature type="repeat" description="ANK" evidence="3">
    <location>
        <begin position="1501"/>
        <end position="1533"/>
    </location>
</feature>
<proteinExistence type="predicted"/>
<dbReference type="InterPro" id="IPR036770">
    <property type="entry name" value="Ankyrin_rpt-contain_sf"/>
</dbReference>
<feature type="repeat" description="ANK" evidence="3">
    <location>
        <begin position="1227"/>
        <end position="1255"/>
    </location>
</feature>
<dbReference type="Gene3D" id="1.25.40.20">
    <property type="entry name" value="Ankyrin repeat-containing domain"/>
    <property type="match status" value="6"/>
</dbReference>
<feature type="repeat" description="ANK" evidence="3">
    <location>
        <begin position="1358"/>
        <end position="1390"/>
    </location>
</feature>
<accession>A0AA39ZID8</accession>
<name>A0AA39ZID8_9PEZI</name>
<sequence>MSGQKTERHQGLQVIAPTPEEGGRPGGEITIDIVAVPGLGANPAKSFGSEKNPAFNWLSDRMDGIRAEIPTARVLLHYYDSEWYGNHAQEQDLHNASTKLLEYLVIARKDHNTRPLLFLGHSMGGLVVARAMTIAHQAYNNIEYMRIVECFAGAIFFGTPFKGSSAQANAWMLAHLFEKLDKAVPSQMLQILKPGNDALIDLRRDFTNILLKEPKAKVTCFYEEVKTNYAREAVPPQLKGYFSKRLGEIVVSKDSASLDVASVFSLHRDHRQLNRFDNAKDNEYLLVRNHLKEIAKSAQFIVSTRLRASKQSVVDDQVFYRLAINLNVGDVAVKLKSVQSSSGDSSWILAEERYQQWSAPLHSFEPSRHPVLWVSGDEGLGKSKAAAATIGALEKLEGLNHQSGARNTMVAYFFCDGTPDCRMPETMLRSLIWQLILKKRSLGQYVKSFAAPAQESDNARGNTQSGGGQFKFAKLWKGLTDILNDDGVQDVYFVINSLHYMSEELQSTAEFLEQLSESLTSDDHRNPFRQKVRWAVFSRDGRPNIENTFRTGVDDGFVLNIDLNSTSMGSMRRELLRTFTRDAVREVARYKQYSTALQYFVFSSLQKRAENNTLWVEVVCKLLQQLPADYSTVRKALELLPQDPESLIEQAWKTVLDPEAYAGKAPLETVKEILRTLVVAYEDPTINELRVLAELKVQLDPDNTSQTEEDIVLSYIRDCGPLLRTYDAIGGDGYGRSATRITFIHPLARDTLLSPSLSQRIGLTPDANDTEVKWQHGVIGLRCWDYMQEQLGTGGVDDYGFEEFTQVPETADKGEFHDDIDELFPESEDEDVDDDKMDMSALDYPLKYWLRHGNKATPDFVDTLDIKHNFWSFESTARKRWWGSFAQRELGDGLKGITALHVAAYFGLLPLVESLLADGHANEIHHLDSWANQPLHWAAAKGNLDVCRRLYSVPGIEIDNGIEKGDWTPLHMAAWQGQLDVIRYLCEIGANVNAICNDYGTPLTLALVHRQADAAALLLRIGADPTIVAGEDEEAKSPPLEVAAAQGNDELVSLLLELHGESGGLDGQYGCALAAAASAGDLEIVQMLLTKDVDWHSREQALTNASAAGFGSAVEAILDVSPELPCGAAFILAAMYGHTQILQRLWQHHVQYQALTQQHANDALYEATDTQQEAVVKYLLEVCGAQATATGAEYGNALTASAFDGTTNILEMLLAYGAQIAAPEGYPLQVAALNGHIHIVQRLLDLGADPNAFHSSLRHGTALQAACVVGETQIAHLLLSQGADPNFGGGEFTNPLTAATSNGHGDIVRLLLQAGANPNEPGGADGSFPLINAATSLPASSLELLIQAGAVVDAADPDEDTALIISAFYGDTDCVTTLLRHGADVNLAGAHHGSPLHAAASRGFVETCRVLLEHGANPHAFAGPFHSVLQAAASSGDAACVKLILDCAGPHLDLNVQGGAYFTALHAAAEHENDGGLRHLLARTPPPNLNVFPPVGHPLAYKGTALHSAAFKGCSRNAKLLIQAGADVNVIAGKHGSVLQAAALKCEPLLVDMLLDHGAKIDGVNGKYSSALVAAVARAADPEADWDDEEERVEVLGMLLDHVPDTTDKPNKSGDIPGRFPARVYRLALETALRLGEKDDFKRVLAKMQEAAVEAKKSGNKAGFPNVKGLLTGFRKAAEARRQAVNAPQYEWDEDNNSDFGDDVVNEYQEFYGDDEFDEDEETEVGSDGDKKEGDVVGTRGVGVGEQGLPIRGGPDAQGQSGNDARSRGFGAGAGAGDGEYRGGEAASYGGAQARGFSGGGGRYEQPTSPTNAREGGGSRGMGGYAAAGAGGAAVGGGAGYYASQNDGYGDGEDPNEEAAPQIQSRGGFGAGEDDEDDAPVQAQSLGGHGYQEAEEDDEGTAPMQTRGRGGFGYEDDDNQYGGNDGGEDDGPGGYGTGEDDQPQDDDPQDDEDAERYNYGGGEYDI</sequence>
<feature type="compositionally biased region" description="Acidic residues" evidence="4">
    <location>
        <begin position="1712"/>
        <end position="1727"/>
    </location>
</feature>
<evidence type="ECO:0000256" key="1">
    <source>
        <dbReference type="ARBA" id="ARBA00022737"/>
    </source>
</evidence>
<dbReference type="InterPro" id="IPR029058">
    <property type="entry name" value="AB_hydrolase_fold"/>
</dbReference>
<feature type="repeat" description="ANK" evidence="3">
    <location>
        <begin position="1291"/>
        <end position="1323"/>
    </location>
</feature>
<feature type="compositionally biased region" description="Gly residues" evidence="4">
    <location>
        <begin position="1815"/>
        <end position="1840"/>
    </location>
</feature>
<feature type="region of interest" description="Disordered" evidence="4">
    <location>
        <begin position="1"/>
        <end position="26"/>
    </location>
</feature>
<dbReference type="PROSITE" id="PS50297">
    <property type="entry name" value="ANK_REP_REGION"/>
    <property type="match status" value="7"/>
</dbReference>
<feature type="repeat" description="ANK" evidence="3">
    <location>
        <begin position="1391"/>
        <end position="1423"/>
    </location>
</feature>
<dbReference type="PANTHER" id="PTHR24198:SF165">
    <property type="entry name" value="ANKYRIN REPEAT-CONTAINING PROTEIN-RELATED"/>
    <property type="match status" value="1"/>
</dbReference>
<evidence type="ECO:0000256" key="4">
    <source>
        <dbReference type="SAM" id="MobiDB-lite"/>
    </source>
</evidence>
<dbReference type="SUPFAM" id="SSF53474">
    <property type="entry name" value="alpha/beta-Hydrolases"/>
    <property type="match status" value="1"/>
</dbReference>
<dbReference type="Pfam" id="PF12796">
    <property type="entry name" value="Ank_2"/>
    <property type="match status" value="2"/>
</dbReference>
<gene>
    <name evidence="6" type="ORF">QBC41DRAFT_385644</name>
</gene>
<dbReference type="Pfam" id="PF24883">
    <property type="entry name" value="NPHP3_N"/>
    <property type="match status" value="1"/>
</dbReference>
<protein>
    <submittedName>
        <fullName evidence="6">Ankyrin repeat-containing domain protein</fullName>
    </submittedName>
</protein>
<evidence type="ECO:0000313" key="7">
    <source>
        <dbReference type="Proteomes" id="UP001174997"/>
    </source>
</evidence>
<evidence type="ECO:0000256" key="3">
    <source>
        <dbReference type="PROSITE-ProRule" id="PRU00023"/>
    </source>
</evidence>
<evidence type="ECO:0000313" key="6">
    <source>
        <dbReference type="EMBL" id="KAK0671580.1"/>
    </source>
</evidence>
<keyword evidence="7" id="KW-1185">Reference proteome</keyword>
<reference evidence="6" key="1">
    <citation type="submission" date="2023-06" db="EMBL/GenBank/DDBJ databases">
        <title>Genome-scale phylogeny and comparative genomics of the fungal order Sordariales.</title>
        <authorList>
            <consortium name="Lawrence Berkeley National Laboratory"/>
            <person name="Hensen N."/>
            <person name="Bonometti L."/>
            <person name="Westerberg I."/>
            <person name="Brannstrom I.O."/>
            <person name="Guillou S."/>
            <person name="Cros-Aarteil S."/>
            <person name="Calhoun S."/>
            <person name="Haridas S."/>
            <person name="Kuo A."/>
            <person name="Mondo S."/>
            <person name="Pangilinan J."/>
            <person name="Riley R."/>
            <person name="Labutti K."/>
            <person name="Andreopoulos B."/>
            <person name="Lipzen A."/>
            <person name="Chen C."/>
            <person name="Yanf M."/>
            <person name="Daum C."/>
            <person name="Ng V."/>
            <person name="Clum A."/>
            <person name="Steindorff A."/>
            <person name="Ohm R."/>
            <person name="Martin F."/>
            <person name="Silar P."/>
            <person name="Natvig D."/>
            <person name="Lalanne C."/>
            <person name="Gautier V."/>
            <person name="Ament-Velasquez S.L."/>
            <person name="Kruys A."/>
            <person name="Hutchinson M.I."/>
            <person name="Powell A.J."/>
            <person name="Barry K."/>
            <person name="Miller A.N."/>
            <person name="Grigoriev I.V."/>
            <person name="Debuchy R."/>
            <person name="Gladieux P."/>
            <person name="Thoren M.H."/>
            <person name="Johannesson H."/>
        </authorList>
    </citation>
    <scope>NUCLEOTIDE SEQUENCE</scope>
    <source>
        <strain evidence="6">CBS 307.81</strain>
    </source>
</reference>
<feature type="compositionally biased region" description="Acidic residues" evidence="4">
    <location>
        <begin position="1938"/>
        <end position="1954"/>
    </location>
</feature>
<comment type="caution">
    <text evidence="6">The sequence shown here is derived from an EMBL/GenBank/DDBJ whole genome shotgun (WGS) entry which is preliminary data.</text>
</comment>
<dbReference type="Pfam" id="PF00023">
    <property type="entry name" value="Ank"/>
    <property type="match status" value="2"/>
</dbReference>
<dbReference type="Proteomes" id="UP001174997">
    <property type="component" value="Unassembled WGS sequence"/>
</dbReference>
<feature type="region of interest" description="Disordered" evidence="4">
    <location>
        <begin position="1712"/>
        <end position="1966"/>
    </location>
</feature>